<dbReference type="GO" id="GO:0004016">
    <property type="term" value="F:adenylate cyclase activity"/>
    <property type="evidence" value="ECO:0007669"/>
    <property type="project" value="UniProtKB-EC"/>
</dbReference>
<organism evidence="2 3">
    <name type="scientific">Cellvibrio fibrivorans</name>
    <dbReference type="NCBI Taxonomy" id="126350"/>
    <lineage>
        <taxon>Bacteria</taxon>
        <taxon>Pseudomonadati</taxon>
        <taxon>Pseudomonadota</taxon>
        <taxon>Gammaproteobacteria</taxon>
        <taxon>Cellvibrionales</taxon>
        <taxon>Cellvibrionaceae</taxon>
        <taxon>Cellvibrio</taxon>
    </lineage>
</organism>
<proteinExistence type="predicted"/>
<evidence type="ECO:0000313" key="2">
    <source>
        <dbReference type="EMBL" id="MDR7088411.1"/>
    </source>
</evidence>
<dbReference type="RefSeq" id="WP_310068016.1">
    <property type="nucleotide sequence ID" value="NZ_JAVDVX010000001.1"/>
</dbReference>
<dbReference type="Pfam" id="PF12633">
    <property type="entry name" value="Adenyl_cycl_N"/>
    <property type="match status" value="1"/>
</dbReference>
<dbReference type="PANTHER" id="PTHR38760:SF1">
    <property type="entry name" value="ADENYLATE CYCLASE"/>
    <property type="match status" value="1"/>
</dbReference>
<comment type="caution">
    <text evidence="2">The sequence shown here is derived from an EMBL/GenBank/DDBJ whole genome shotgun (WGS) entry which is preliminary data.</text>
</comment>
<sequence length="1006" mass="116069">MYSRPIDIHDIDEGVDRKQLNQLKQRFLDLNQLRHQRTCAALPERQQQFLQVLPLLFHVNHPMLPGYISHSTPAGVYHYTPGNDELRLAKILARSFQYNRDLTEKNMAIDALFIMGSVGTIAQSDSSDLDVWVCHSLTEDDAFLSELERKCQLISQWAAVQIHFEVHFFLMRSGEFSSRRSQCLSSEASGSAQHYLLLDEFYRTALWLAGKIPLWWFIPASQEHHYNSYRDKLLGKRFLKREDIIDFGGLPSIPANEFIGAGIWQLYKAIESPYKSVLKLLLLEVYANSELETEIVTATAEPQLSSDDTSPQISLYQDSINAALSHQEANNQNPDKKPASHLLNGEPLALSFKRAIYAQDPDADALDPYVMVYRRIEQYLQKHNQLQRLDLVRRCFYFKVNKPLSRTSRQPNKSWQRKLLEELVKSWHWSAHQLHMLDNRAYWKAPHVITERALLVNELNHSYRLLSELSKHQQTDIAISSDELMILGRKLHAAFERKAGKIEWINPGISRDLSEDNLCFIREQNDSGDSWQVVRGSQNDLALRNVDVEPIKRSRSLLELLLWCHANEILASHTHVDIIGKQFSLSASQKQQLILALQQWLPTPLTIEHHQFTRPAVIEQLLVIVNTGVEPQADLHKKGMQMLSSQRDALGYSGLRENLVINADIIHINSWGELICRHYASDALINCLQHYFRLFPPGKQFSLPELSVRCFSSGQGNNIAQRLTELWRDLISCYYSGTRPRSTRYILEMGDEYLLLQFVQQQLQIQRFKNYENLLARLAQAQTDFSPIVIDRYGLRDKPLRIICEQVKQRSITVFYQLERTQTRITIVDEKGSVFTTLTEYHNQQTLLRPLINFINAAMQRQLLDGDHTGALPDTKDIAIYELVGNIKQQQGHAERRQLHSDLSQLHFINIKAIAELDGDQQLRFTIYCNEQEFSALAYGDDLFKAVASYIVRRRQHSERYPCYITDLDLSLCHDTIAQQTGVQLGHYLQLKSELENKLNAALNAL</sequence>
<dbReference type="Proteomes" id="UP001253595">
    <property type="component" value="Unassembled WGS sequence"/>
</dbReference>
<gene>
    <name evidence="2" type="ORF">J2X05_000414</name>
</gene>
<evidence type="ECO:0000259" key="1">
    <source>
        <dbReference type="Pfam" id="PF12633"/>
    </source>
</evidence>
<keyword evidence="2" id="KW-0456">Lyase</keyword>
<dbReference type="InterPro" id="IPR024685">
    <property type="entry name" value="Adenylate_cyclase_1_N"/>
</dbReference>
<keyword evidence="3" id="KW-1185">Reference proteome</keyword>
<evidence type="ECO:0000313" key="3">
    <source>
        <dbReference type="Proteomes" id="UP001253595"/>
    </source>
</evidence>
<dbReference type="PIRSF" id="PIRSF001444">
    <property type="entry name" value="Adenylate_cycl"/>
    <property type="match status" value="1"/>
</dbReference>
<dbReference type="Pfam" id="PF01295">
    <property type="entry name" value="Adenylate_cycl"/>
    <property type="match status" value="2"/>
</dbReference>
<dbReference type="PANTHER" id="PTHR38760">
    <property type="entry name" value="ADENYLATE CYCLASE"/>
    <property type="match status" value="1"/>
</dbReference>
<dbReference type="InterPro" id="IPR000274">
    <property type="entry name" value="Adenylate_cyclase_1"/>
</dbReference>
<reference evidence="2 3" key="1">
    <citation type="submission" date="2023-07" db="EMBL/GenBank/DDBJ databases">
        <title>Sorghum-associated microbial communities from plants grown in Nebraska, USA.</title>
        <authorList>
            <person name="Schachtman D."/>
        </authorList>
    </citation>
    <scope>NUCLEOTIDE SEQUENCE [LARGE SCALE GENOMIC DNA]</scope>
    <source>
        <strain evidence="2 3">BE190</strain>
    </source>
</reference>
<feature type="domain" description="Adenylate cyclase class-I N-terminal" evidence="1">
    <location>
        <begin position="19"/>
        <end position="216"/>
    </location>
</feature>
<dbReference type="EC" id="4.6.1.1" evidence="2"/>
<dbReference type="EMBL" id="JAVDVX010000001">
    <property type="protein sequence ID" value="MDR7088411.1"/>
    <property type="molecule type" value="Genomic_DNA"/>
</dbReference>
<accession>A0ABU1UTA5</accession>
<name>A0ABU1UTA5_9GAMM</name>
<protein>
    <submittedName>
        <fullName evidence="2">Adenylate cyclase class 1</fullName>
        <ecNumber evidence="2">4.6.1.1</ecNumber>
    </submittedName>
</protein>